<feature type="transmembrane region" description="Helical" evidence="5">
    <location>
        <begin position="109"/>
        <end position="129"/>
    </location>
</feature>
<dbReference type="PROSITE" id="PS01218">
    <property type="entry name" value="TATC"/>
    <property type="match status" value="1"/>
</dbReference>
<keyword evidence="3 5" id="KW-1133">Transmembrane helix</keyword>
<evidence type="ECO:0000256" key="2">
    <source>
        <dbReference type="ARBA" id="ARBA00022692"/>
    </source>
</evidence>
<keyword evidence="5" id="KW-0653">Protein transport</keyword>
<comment type="caution">
    <text evidence="6">The sequence shown here is derived from an EMBL/GenBank/DDBJ whole genome shotgun (WGS) entry which is preliminary data.</text>
</comment>
<comment type="function">
    <text evidence="5">Part of the twin-arginine translocation (Tat) system that transports large folded proteins containing a characteristic twin-arginine motif in their signal peptide across membranes.</text>
</comment>
<dbReference type="Proteomes" id="UP001519288">
    <property type="component" value="Unassembled WGS sequence"/>
</dbReference>
<dbReference type="RefSeq" id="WP_209861047.1">
    <property type="nucleotide sequence ID" value="NZ_JAGGLD010000002.1"/>
</dbReference>
<sequence>MTEKKDELTVVDHLVELRRRLFVTIILFAIVLVGGFFVAKPVYQYLTTHDTNHIVLQLNAFSFWDGVNVYMKIALIVAFGIMLPFIMYQLWAFVSPGLKPKERRATLKYIPFVFICFIAGAAFGYYVVFPLAMTFTSSLNKQLGLVETYGIADYLKFMTNIILPIALLFELPVVVLFLTHLRLLNPKRLKKMRRVAYFALVVLSVMITPPDFFSAFLVLIPMILLYEFSVMLSARIHTKQVASDAERKAKYEE</sequence>
<evidence type="ECO:0000313" key="7">
    <source>
        <dbReference type="Proteomes" id="UP001519288"/>
    </source>
</evidence>
<feature type="transmembrane region" description="Helical" evidence="5">
    <location>
        <begin position="21"/>
        <end position="39"/>
    </location>
</feature>
<feature type="transmembrane region" description="Helical" evidence="5">
    <location>
        <begin position="161"/>
        <end position="183"/>
    </location>
</feature>
<keyword evidence="5" id="KW-0813">Transport</keyword>
<dbReference type="PANTHER" id="PTHR30371">
    <property type="entry name" value="SEC-INDEPENDENT PROTEIN TRANSLOCASE PROTEIN TATC"/>
    <property type="match status" value="1"/>
</dbReference>
<feature type="transmembrane region" description="Helical" evidence="5">
    <location>
        <begin position="69"/>
        <end position="88"/>
    </location>
</feature>
<evidence type="ECO:0000256" key="3">
    <source>
        <dbReference type="ARBA" id="ARBA00022989"/>
    </source>
</evidence>
<evidence type="ECO:0000256" key="4">
    <source>
        <dbReference type="ARBA" id="ARBA00023136"/>
    </source>
</evidence>
<dbReference type="InterPro" id="IPR019820">
    <property type="entry name" value="Sec-indep_translocase_CS"/>
</dbReference>
<dbReference type="InterPro" id="IPR002033">
    <property type="entry name" value="TatC"/>
</dbReference>
<keyword evidence="5" id="KW-0811">Translocation</keyword>
<organism evidence="6 7">
    <name type="scientific">Paenibacillus shirakamiensis</name>
    <dbReference type="NCBI Taxonomy" id="1265935"/>
    <lineage>
        <taxon>Bacteria</taxon>
        <taxon>Bacillati</taxon>
        <taxon>Bacillota</taxon>
        <taxon>Bacilli</taxon>
        <taxon>Bacillales</taxon>
        <taxon>Paenibacillaceae</taxon>
        <taxon>Paenibacillus</taxon>
    </lineage>
</organism>
<comment type="subunit">
    <text evidence="5">Forms a complex with TatA.</text>
</comment>
<proteinExistence type="inferred from homology"/>
<dbReference type="Pfam" id="PF00902">
    <property type="entry name" value="TatC"/>
    <property type="match status" value="1"/>
</dbReference>
<feature type="transmembrane region" description="Helical" evidence="5">
    <location>
        <begin position="195"/>
        <end position="224"/>
    </location>
</feature>
<gene>
    <name evidence="5" type="primary">tatC</name>
    <name evidence="6" type="ORF">J2Z69_001702</name>
</gene>
<accession>A0ABS4JHT6</accession>
<comment type="subcellular location">
    <subcellularLocation>
        <location evidence="5">Cell membrane</location>
        <topology evidence="5">Multi-pass membrane protein</topology>
    </subcellularLocation>
    <subcellularLocation>
        <location evidence="1">Membrane</location>
        <topology evidence="1">Multi-pass membrane protein</topology>
    </subcellularLocation>
</comment>
<dbReference type="HAMAP" id="MF_00902">
    <property type="entry name" value="TatC"/>
    <property type="match status" value="1"/>
</dbReference>
<comment type="caution">
    <text evidence="5">Lacks conserved residue(s) required for the propagation of feature annotation.</text>
</comment>
<protein>
    <recommendedName>
        <fullName evidence="5">Sec-independent protein translocase protein TatC</fullName>
    </recommendedName>
</protein>
<comment type="similarity">
    <text evidence="5">Belongs to the TatC family.</text>
</comment>
<dbReference type="NCBIfam" id="TIGR00945">
    <property type="entry name" value="tatC"/>
    <property type="match status" value="1"/>
</dbReference>
<evidence type="ECO:0000256" key="5">
    <source>
        <dbReference type="HAMAP-Rule" id="MF_00902"/>
    </source>
</evidence>
<keyword evidence="7" id="KW-1185">Reference proteome</keyword>
<keyword evidence="4 5" id="KW-0472">Membrane</keyword>
<keyword evidence="5" id="KW-1003">Cell membrane</keyword>
<dbReference type="PANTHER" id="PTHR30371:SF4">
    <property type="entry name" value="SEC-INDEPENDENT PROTEIN TRANSLOCASE PROTEIN TATCD"/>
    <property type="match status" value="1"/>
</dbReference>
<evidence type="ECO:0000256" key="1">
    <source>
        <dbReference type="ARBA" id="ARBA00004141"/>
    </source>
</evidence>
<name>A0ABS4JHT6_9BACL</name>
<evidence type="ECO:0000313" key="6">
    <source>
        <dbReference type="EMBL" id="MBP2000671.1"/>
    </source>
</evidence>
<keyword evidence="2 5" id="KW-0812">Transmembrane</keyword>
<dbReference type="EMBL" id="JAGGLD010000002">
    <property type="protein sequence ID" value="MBP2000671.1"/>
    <property type="molecule type" value="Genomic_DNA"/>
</dbReference>
<dbReference type="PRINTS" id="PR01840">
    <property type="entry name" value="TATCFAMILY"/>
</dbReference>
<reference evidence="6 7" key="1">
    <citation type="submission" date="2021-03" db="EMBL/GenBank/DDBJ databases">
        <title>Genomic Encyclopedia of Type Strains, Phase IV (KMG-IV): sequencing the most valuable type-strain genomes for metagenomic binning, comparative biology and taxonomic classification.</title>
        <authorList>
            <person name="Goeker M."/>
        </authorList>
    </citation>
    <scope>NUCLEOTIDE SEQUENCE [LARGE SCALE GENOMIC DNA]</scope>
    <source>
        <strain evidence="6 7">DSM 26806</strain>
    </source>
</reference>